<dbReference type="EMBL" id="JBDLNU010000001">
    <property type="protein sequence ID" value="MFM1726764.1"/>
    <property type="molecule type" value="Genomic_DNA"/>
</dbReference>
<sequence length="52" mass="5156">MTSDTNSGAFAGRSILVTGGGSGIGLGIAWALVADMLEQVYGADGLRGVVSR</sequence>
<gene>
    <name evidence="1" type="ORF">ABEU19_000202</name>
</gene>
<keyword evidence="2" id="KW-1185">Reference proteome</keyword>
<proteinExistence type="predicted"/>
<organism evidence="1 2">
    <name type="scientific">Prescottella soli</name>
    <dbReference type="NCBI Taxonomy" id="1543852"/>
    <lineage>
        <taxon>Bacteria</taxon>
        <taxon>Bacillati</taxon>
        <taxon>Actinomycetota</taxon>
        <taxon>Actinomycetes</taxon>
        <taxon>Mycobacteriales</taxon>
        <taxon>Nocardiaceae</taxon>
        <taxon>Prescottella</taxon>
    </lineage>
</organism>
<name>A0ABW9FNB7_9NOCA</name>
<dbReference type="InterPro" id="IPR036291">
    <property type="entry name" value="NAD(P)-bd_dom_sf"/>
</dbReference>
<dbReference type="Gene3D" id="3.40.50.720">
    <property type="entry name" value="NAD(P)-binding Rossmann-like Domain"/>
    <property type="match status" value="1"/>
</dbReference>
<dbReference type="SUPFAM" id="SSF51735">
    <property type="entry name" value="NAD(P)-binding Rossmann-fold domains"/>
    <property type="match status" value="1"/>
</dbReference>
<comment type="caution">
    <text evidence="1">The sequence shown here is derived from an EMBL/GenBank/DDBJ whole genome shotgun (WGS) entry which is preliminary data.</text>
</comment>
<evidence type="ECO:0000313" key="1">
    <source>
        <dbReference type="EMBL" id="MFM1726764.1"/>
    </source>
</evidence>
<accession>A0ABW9FNB7</accession>
<reference evidence="1 2" key="1">
    <citation type="submission" date="2023-11" db="EMBL/GenBank/DDBJ databases">
        <authorList>
            <person name="Val-Calvo J."/>
            <person name="Scortti M."/>
            <person name="Vazquez-Boland J."/>
        </authorList>
    </citation>
    <scope>NUCLEOTIDE SEQUENCE [LARGE SCALE GENOMIC DNA]</scope>
    <source>
        <strain evidence="1 2">DSM 46662</strain>
    </source>
</reference>
<evidence type="ECO:0000313" key="2">
    <source>
        <dbReference type="Proteomes" id="UP001629744"/>
    </source>
</evidence>
<dbReference type="RefSeq" id="WP_348609748.1">
    <property type="nucleotide sequence ID" value="NZ_CP157276.1"/>
</dbReference>
<protein>
    <submittedName>
        <fullName evidence="1">Uncharacterized protein</fullName>
    </submittedName>
</protein>
<dbReference type="Proteomes" id="UP001629744">
    <property type="component" value="Unassembled WGS sequence"/>
</dbReference>